<evidence type="ECO:0000313" key="1">
    <source>
        <dbReference type="EMBL" id="KAJ4467157.1"/>
    </source>
</evidence>
<evidence type="ECO:0000313" key="2">
    <source>
        <dbReference type="Proteomes" id="UP001150238"/>
    </source>
</evidence>
<dbReference type="AlphaFoldDB" id="A0A9W9DEY3"/>
<name>A0A9W9DEY3_9AGAR</name>
<dbReference type="EMBL" id="JANVFS010000042">
    <property type="protein sequence ID" value="KAJ4467157.1"/>
    <property type="molecule type" value="Genomic_DNA"/>
</dbReference>
<gene>
    <name evidence="1" type="ORF">C8J55DRAFT_565412</name>
</gene>
<protein>
    <submittedName>
        <fullName evidence="1">Uncharacterized protein</fullName>
    </submittedName>
</protein>
<dbReference type="Proteomes" id="UP001150238">
    <property type="component" value="Unassembled WGS sequence"/>
</dbReference>
<accession>A0A9W9DEY3</accession>
<comment type="caution">
    <text evidence="1">The sequence shown here is derived from an EMBL/GenBank/DDBJ whole genome shotgun (WGS) entry which is preliminary data.</text>
</comment>
<reference evidence="1" key="2">
    <citation type="journal article" date="2023" name="Proc. Natl. Acad. Sci. U.S.A.">
        <title>A global phylogenomic analysis of the shiitake genus Lentinula.</title>
        <authorList>
            <person name="Sierra-Patev S."/>
            <person name="Min B."/>
            <person name="Naranjo-Ortiz M."/>
            <person name="Looney B."/>
            <person name="Konkel Z."/>
            <person name="Slot J.C."/>
            <person name="Sakamoto Y."/>
            <person name="Steenwyk J.L."/>
            <person name="Rokas A."/>
            <person name="Carro J."/>
            <person name="Camarero S."/>
            <person name="Ferreira P."/>
            <person name="Molpeceres G."/>
            <person name="Ruiz-Duenas F.J."/>
            <person name="Serrano A."/>
            <person name="Henrissat B."/>
            <person name="Drula E."/>
            <person name="Hughes K.W."/>
            <person name="Mata J.L."/>
            <person name="Ishikawa N.K."/>
            <person name="Vargas-Isla R."/>
            <person name="Ushijima S."/>
            <person name="Smith C.A."/>
            <person name="Donoghue J."/>
            <person name="Ahrendt S."/>
            <person name="Andreopoulos W."/>
            <person name="He G."/>
            <person name="LaButti K."/>
            <person name="Lipzen A."/>
            <person name="Ng V."/>
            <person name="Riley R."/>
            <person name="Sandor L."/>
            <person name="Barry K."/>
            <person name="Martinez A.T."/>
            <person name="Xiao Y."/>
            <person name="Gibbons J.G."/>
            <person name="Terashima K."/>
            <person name="Grigoriev I.V."/>
            <person name="Hibbett D."/>
        </authorList>
    </citation>
    <scope>NUCLEOTIDE SEQUENCE</scope>
    <source>
        <strain evidence="1">Sp2 HRB7682 ss15</strain>
    </source>
</reference>
<sequence>MSKLPPTSNYLPLLRYHLQRSRTSTPNPQFPGPPLPGIYLLRSLYTQDLFSIRPIRSHIDVLGPPWTLQEPLQGSHLSIPATTRSFPSSVAVSVAPFELQPAPSTLQRKLLIPNPS</sequence>
<proteinExistence type="predicted"/>
<organism evidence="1 2">
    <name type="scientific">Lentinula lateritia</name>
    <dbReference type="NCBI Taxonomy" id="40482"/>
    <lineage>
        <taxon>Eukaryota</taxon>
        <taxon>Fungi</taxon>
        <taxon>Dikarya</taxon>
        <taxon>Basidiomycota</taxon>
        <taxon>Agaricomycotina</taxon>
        <taxon>Agaricomycetes</taxon>
        <taxon>Agaricomycetidae</taxon>
        <taxon>Agaricales</taxon>
        <taxon>Marasmiineae</taxon>
        <taxon>Omphalotaceae</taxon>
        <taxon>Lentinula</taxon>
    </lineage>
</organism>
<reference evidence="1" key="1">
    <citation type="submission" date="2022-08" db="EMBL/GenBank/DDBJ databases">
        <authorList>
            <consortium name="DOE Joint Genome Institute"/>
            <person name="Min B."/>
            <person name="Riley R."/>
            <person name="Sierra-Patev S."/>
            <person name="Naranjo-Ortiz M."/>
            <person name="Looney B."/>
            <person name="Konkel Z."/>
            <person name="Slot J.C."/>
            <person name="Sakamoto Y."/>
            <person name="Steenwyk J.L."/>
            <person name="Rokas A."/>
            <person name="Carro J."/>
            <person name="Camarero S."/>
            <person name="Ferreira P."/>
            <person name="Molpeceres G."/>
            <person name="Ruiz-Duenas F.J."/>
            <person name="Serrano A."/>
            <person name="Henrissat B."/>
            <person name="Drula E."/>
            <person name="Hughes K.W."/>
            <person name="Mata J.L."/>
            <person name="Ishikawa N.K."/>
            <person name="Vargas-Isla R."/>
            <person name="Ushijima S."/>
            <person name="Smith C.A."/>
            <person name="Ahrendt S."/>
            <person name="Andreopoulos W."/>
            <person name="He G."/>
            <person name="Labutti K."/>
            <person name="Lipzen A."/>
            <person name="Ng V."/>
            <person name="Sandor L."/>
            <person name="Barry K."/>
            <person name="Martinez A.T."/>
            <person name="Xiao Y."/>
            <person name="Gibbons J.G."/>
            <person name="Terashima K."/>
            <person name="Hibbett D.S."/>
            <person name="Grigoriev I.V."/>
        </authorList>
    </citation>
    <scope>NUCLEOTIDE SEQUENCE</scope>
    <source>
        <strain evidence="1">Sp2 HRB7682 ss15</strain>
    </source>
</reference>